<evidence type="ECO:0000259" key="1">
    <source>
        <dbReference type="PROSITE" id="PS50851"/>
    </source>
</evidence>
<dbReference type="PANTHER" id="PTHR22617">
    <property type="entry name" value="CHEMOTAXIS SENSOR HISTIDINE KINASE-RELATED"/>
    <property type="match status" value="1"/>
</dbReference>
<sequence length="332" mass="37162">MPSFLVFESESAQYAVPIESVGSMFWMPELAPIEAAPPWFVGLVNWHGEIVHVLDLGLRFKHIQRLYSSSTNIILVNTPKMRCGLVADSIAGIVEVPNEAIVKRDIVNPLDFSVDYSRLIAGEMKHGDHIVLLLNLDELLTVEVGEPSPHPKEMPVRAIPPDEVTRNELVFRARMHQLAMPIEEDQEFNKQAFSIVLIGGIRYAIEAIYILEFAHLKQCTPLPCSPAYILGAMNLRGEILSVIDLTSLLGIQSIADKKDVAILHFEAKKIALAVDRVESFKYFDRHLISILHDMEDHHAQCKALLRLEDDVAGIIDIQAVLIGNLLEVNEQV</sequence>
<dbReference type="Pfam" id="PF01584">
    <property type="entry name" value="CheW"/>
    <property type="match status" value="2"/>
</dbReference>
<dbReference type="Gene3D" id="2.30.30.40">
    <property type="entry name" value="SH3 Domains"/>
    <property type="match status" value="2"/>
</dbReference>
<reference evidence="2" key="1">
    <citation type="submission" date="2023-04" db="EMBL/GenBank/DDBJ databases">
        <title>Genome Encyclopedia of Bacteria and Archaea VI: Functional Genomics of Type Strains.</title>
        <authorList>
            <person name="Whitman W."/>
        </authorList>
    </citation>
    <scope>NUCLEOTIDE SEQUENCE</scope>
    <source>
        <strain evidence="2">Enz.4-51</strain>
    </source>
</reference>
<comment type="caution">
    <text evidence="2">The sequence shown here is derived from an EMBL/GenBank/DDBJ whole genome shotgun (WGS) entry which is preliminary data.</text>
</comment>
<organism evidence="2 3">
    <name type="scientific">Polynucleobacter sphagniphilus</name>
    <dbReference type="NCBI Taxonomy" id="1743169"/>
    <lineage>
        <taxon>Bacteria</taxon>
        <taxon>Pseudomonadati</taxon>
        <taxon>Pseudomonadota</taxon>
        <taxon>Betaproteobacteria</taxon>
        <taxon>Burkholderiales</taxon>
        <taxon>Burkholderiaceae</taxon>
        <taxon>Polynucleobacter</taxon>
    </lineage>
</organism>
<dbReference type="PROSITE" id="PS50851">
    <property type="entry name" value="CHEW"/>
    <property type="match status" value="2"/>
</dbReference>
<evidence type="ECO:0000313" key="3">
    <source>
        <dbReference type="Proteomes" id="UP001161160"/>
    </source>
</evidence>
<protein>
    <submittedName>
        <fullName evidence="2">Purine-binding chemotaxis protein CheW</fullName>
    </submittedName>
</protein>
<dbReference type="InterPro" id="IPR039315">
    <property type="entry name" value="CheW"/>
</dbReference>
<name>A0AA43MBK3_9BURK</name>
<dbReference type="AlphaFoldDB" id="A0AA43MBK3"/>
<dbReference type="EMBL" id="JARXYA010000007">
    <property type="protein sequence ID" value="MDH6504307.1"/>
    <property type="molecule type" value="Genomic_DNA"/>
</dbReference>
<dbReference type="SMART" id="SM00260">
    <property type="entry name" value="CheW"/>
    <property type="match status" value="2"/>
</dbReference>
<dbReference type="RefSeq" id="WP_280756844.1">
    <property type="nucleotide sequence ID" value="NZ_JARXXW010000003.1"/>
</dbReference>
<dbReference type="GO" id="GO:0006935">
    <property type="term" value="P:chemotaxis"/>
    <property type="evidence" value="ECO:0007669"/>
    <property type="project" value="InterPro"/>
</dbReference>
<dbReference type="PANTHER" id="PTHR22617:SF43">
    <property type="entry name" value="PROTEIN PILI"/>
    <property type="match status" value="1"/>
</dbReference>
<gene>
    <name evidence="2" type="ORF">M2127_001623</name>
</gene>
<dbReference type="GO" id="GO:0005829">
    <property type="term" value="C:cytosol"/>
    <property type="evidence" value="ECO:0007669"/>
    <property type="project" value="TreeGrafter"/>
</dbReference>
<dbReference type="SUPFAM" id="SSF50341">
    <property type="entry name" value="CheW-like"/>
    <property type="match status" value="2"/>
</dbReference>
<proteinExistence type="predicted"/>
<feature type="domain" description="CheW-like" evidence="1">
    <location>
        <begin position="190"/>
        <end position="326"/>
    </location>
</feature>
<dbReference type="InterPro" id="IPR036061">
    <property type="entry name" value="CheW-like_dom_sf"/>
</dbReference>
<dbReference type="Proteomes" id="UP001161160">
    <property type="component" value="Unassembled WGS sequence"/>
</dbReference>
<dbReference type="GO" id="GO:0007165">
    <property type="term" value="P:signal transduction"/>
    <property type="evidence" value="ECO:0007669"/>
    <property type="project" value="InterPro"/>
</dbReference>
<feature type="domain" description="CheW-like" evidence="1">
    <location>
        <begin position="1"/>
        <end position="145"/>
    </location>
</feature>
<dbReference type="Gene3D" id="2.40.50.180">
    <property type="entry name" value="CheA-289, Domain 4"/>
    <property type="match status" value="2"/>
</dbReference>
<keyword evidence="3" id="KW-1185">Reference proteome</keyword>
<dbReference type="InterPro" id="IPR002545">
    <property type="entry name" value="CheW-lke_dom"/>
</dbReference>
<evidence type="ECO:0000313" key="2">
    <source>
        <dbReference type="EMBL" id="MDH6504307.1"/>
    </source>
</evidence>
<accession>A0AA43MBK3</accession>